<dbReference type="GO" id="GO:0005886">
    <property type="term" value="C:plasma membrane"/>
    <property type="evidence" value="ECO:0007669"/>
    <property type="project" value="UniProtKB-SubCell"/>
</dbReference>
<dbReference type="PANTHER" id="PTHR24221">
    <property type="entry name" value="ATP-BINDING CASSETTE SUB-FAMILY B"/>
    <property type="match status" value="1"/>
</dbReference>
<dbReference type="OrthoDB" id="341671at2"/>
<keyword evidence="12" id="KW-1185">Reference proteome</keyword>
<dbReference type="RefSeq" id="WP_074639846.1">
    <property type="nucleotide sequence ID" value="NZ_FOFU01000001.1"/>
</dbReference>
<evidence type="ECO:0000259" key="10">
    <source>
        <dbReference type="PROSITE" id="PS50929"/>
    </source>
</evidence>
<name>A0A1H8ZR35_9SPIR</name>
<keyword evidence="6 8" id="KW-1133">Transmembrane helix</keyword>
<dbReference type="Proteomes" id="UP000182360">
    <property type="component" value="Unassembled WGS sequence"/>
</dbReference>
<dbReference type="GO" id="GO:0140359">
    <property type="term" value="F:ABC-type transporter activity"/>
    <property type="evidence" value="ECO:0007669"/>
    <property type="project" value="InterPro"/>
</dbReference>
<feature type="domain" description="ABC transmembrane type-1" evidence="10">
    <location>
        <begin position="36"/>
        <end position="317"/>
    </location>
</feature>
<protein>
    <submittedName>
        <fullName evidence="11">ATP-binding cassette, subfamily B</fullName>
    </submittedName>
</protein>
<keyword evidence="3 8" id="KW-0812">Transmembrane</keyword>
<dbReference type="InterPro" id="IPR027417">
    <property type="entry name" value="P-loop_NTPase"/>
</dbReference>
<keyword evidence="7 8" id="KW-0472">Membrane</keyword>
<dbReference type="InterPro" id="IPR039421">
    <property type="entry name" value="Type_1_exporter"/>
</dbReference>
<dbReference type="PROSITE" id="PS50893">
    <property type="entry name" value="ABC_TRANSPORTER_2"/>
    <property type="match status" value="1"/>
</dbReference>
<sequence>MARNKFDADEEIEQKFNPHIIMRLAKWIKPYTKWMVLSCVIMLVSSAISLTSPYLTRMAIDKAIPSANYKMLVIIAAVLLFSTLIVRILLAQKLKIMTRVAQKIIVNIRHDVFTKLQSLPFSYFDSRPHGKILIRVVNYVNSLSDLLSNGIIQLISDLFTLVVIIGFMIAIDVKLTMVCMAVLPVLFIILISMKKKQHEAWKQESYKRSNLTAYLSESLNGMKVTQSFAREEVNQGIFNELCQKCKTVWIRAVNINNIIWPSVDILSTLGVTLVYLAGINWLGETVTIGTLVAFAGYIWRFWQPIQNLGNFYNSMVTTGAYIERIFELLDEEDDITDKPGARELPPIRGHVQFDHVDFSYEPGNPILKDVDFTITPGMTVAIVGPTGAGKTTIVNLLSRFYNAEKGKILIDGIDIQELLIKSIRKQVGVMLQDSFLFSGTIMENIRYGRLEATDEECMAAAKAVQAHEFISAFPDGYNTVLSANGGGLSQGQKQLISFARVLLSDPRILILDEATSSVDTHTEKALQQGLGELLKGRTSFIIAHRLSTIRNADVIFFVDHGEIVERGNHNELLALNGHYAKMVSGVFA</sequence>
<dbReference type="InterPro" id="IPR036640">
    <property type="entry name" value="ABC1_TM_sf"/>
</dbReference>
<evidence type="ECO:0000256" key="1">
    <source>
        <dbReference type="ARBA" id="ARBA00004651"/>
    </source>
</evidence>
<evidence type="ECO:0000256" key="7">
    <source>
        <dbReference type="ARBA" id="ARBA00023136"/>
    </source>
</evidence>
<dbReference type="Pfam" id="PF00005">
    <property type="entry name" value="ABC_tran"/>
    <property type="match status" value="1"/>
</dbReference>
<dbReference type="Gene3D" id="1.20.1560.10">
    <property type="entry name" value="ABC transporter type 1, transmembrane domain"/>
    <property type="match status" value="1"/>
</dbReference>
<dbReference type="eggNOG" id="COG1132">
    <property type="taxonomic scope" value="Bacteria"/>
</dbReference>
<evidence type="ECO:0000313" key="11">
    <source>
        <dbReference type="EMBL" id="SEP66683.1"/>
    </source>
</evidence>
<dbReference type="Gene3D" id="3.40.50.300">
    <property type="entry name" value="P-loop containing nucleotide triphosphate hydrolases"/>
    <property type="match status" value="1"/>
</dbReference>
<dbReference type="InterPro" id="IPR003593">
    <property type="entry name" value="AAA+_ATPase"/>
</dbReference>
<accession>A0A1H8ZR35</accession>
<feature type="transmembrane region" description="Helical" evidence="8">
    <location>
        <begin position="175"/>
        <end position="193"/>
    </location>
</feature>
<evidence type="ECO:0000256" key="5">
    <source>
        <dbReference type="ARBA" id="ARBA00022840"/>
    </source>
</evidence>
<dbReference type="STRING" id="163.SAMN04487775_108133"/>
<dbReference type="GO" id="GO:0016887">
    <property type="term" value="F:ATP hydrolysis activity"/>
    <property type="evidence" value="ECO:0007669"/>
    <property type="project" value="InterPro"/>
</dbReference>
<feature type="transmembrane region" description="Helical" evidence="8">
    <location>
        <begin position="151"/>
        <end position="169"/>
    </location>
</feature>
<feature type="transmembrane region" description="Helical" evidence="8">
    <location>
        <begin position="31"/>
        <end position="51"/>
    </location>
</feature>
<dbReference type="FunFam" id="3.40.50.300:FF:000287">
    <property type="entry name" value="Multidrug ABC transporter ATP-binding protein"/>
    <property type="match status" value="1"/>
</dbReference>
<gene>
    <name evidence="11" type="ORF">SAMN04487977_10158</name>
</gene>
<dbReference type="SUPFAM" id="SSF52540">
    <property type="entry name" value="P-loop containing nucleoside triphosphate hydrolases"/>
    <property type="match status" value="1"/>
</dbReference>
<organism evidence="11 12">
    <name type="scientific">Treponema bryantii</name>
    <dbReference type="NCBI Taxonomy" id="163"/>
    <lineage>
        <taxon>Bacteria</taxon>
        <taxon>Pseudomonadati</taxon>
        <taxon>Spirochaetota</taxon>
        <taxon>Spirochaetia</taxon>
        <taxon>Spirochaetales</taxon>
        <taxon>Treponemataceae</taxon>
        <taxon>Treponema</taxon>
    </lineage>
</organism>
<dbReference type="AlphaFoldDB" id="A0A1H8ZR35"/>
<dbReference type="PROSITE" id="PS50929">
    <property type="entry name" value="ABC_TM1F"/>
    <property type="match status" value="1"/>
</dbReference>
<dbReference type="CDD" id="cd18545">
    <property type="entry name" value="ABC_6TM_YknV_like"/>
    <property type="match status" value="1"/>
</dbReference>
<dbReference type="InterPro" id="IPR017871">
    <property type="entry name" value="ABC_transporter-like_CS"/>
</dbReference>
<proteinExistence type="predicted"/>
<reference evidence="11 12" key="1">
    <citation type="submission" date="2016-10" db="EMBL/GenBank/DDBJ databases">
        <authorList>
            <person name="de Groot N.N."/>
        </authorList>
    </citation>
    <scope>NUCLEOTIDE SEQUENCE [LARGE SCALE GENOMIC DNA]</scope>
    <source>
        <strain evidence="11 12">B25</strain>
    </source>
</reference>
<dbReference type="GO" id="GO:0005524">
    <property type="term" value="F:ATP binding"/>
    <property type="evidence" value="ECO:0007669"/>
    <property type="project" value="UniProtKB-KW"/>
</dbReference>
<dbReference type="CDD" id="cd03254">
    <property type="entry name" value="ABCC_Glucan_exporter_like"/>
    <property type="match status" value="1"/>
</dbReference>
<dbReference type="InterPro" id="IPR003439">
    <property type="entry name" value="ABC_transporter-like_ATP-bd"/>
</dbReference>
<evidence type="ECO:0000256" key="8">
    <source>
        <dbReference type="SAM" id="Phobius"/>
    </source>
</evidence>
<evidence type="ECO:0000259" key="9">
    <source>
        <dbReference type="PROSITE" id="PS50893"/>
    </source>
</evidence>
<keyword evidence="2" id="KW-0813">Transport</keyword>
<evidence type="ECO:0000256" key="4">
    <source>
        <dbReference type="ARBA" id="ARBA00022741"/>
    </source>
</evidence>
<feature type="transmembrane region" description="Helical" evidence="8">
    <location>
        <begin position="71"/>
        <end position="90"/>
    </location>
</feature>
<evidence type="ECO:0000256" key="2">
    <source>
        <dbReference type="ARBA" id="ARBA00022448"/>
    </source>
</evidence>
<evidence type="ECO:0000256" key="3">
    <source>
        <dbReference type="ARBA" id="ARBA00022692"/>
    </source>
</evidence>
<keyword evidence="5 11" id="KW-0067">ATP-binding</keyword>
<evidence type="ECO:0000313" key="12">
    <source>
        <dbReference type="Proteomes" id="UP000182360"/>
    </source>
</evidence>
<evidence type="ECO:0000256" key="6">
    <source>
        <dbReference type="ARBA" id="ARBA00022989"/>
    </source>
</evidence>
<dbReference type="InterPro" id="IPR011527">
    <property type="entry name" value="ABC1_TM_dom"/>
</dbReference>
<dbReference type="SUPFAM" id="SSF90123">
    <property type="entry name" value="ABC transporter transmembrane region"/>
    <property type="match status" value="1"/>
</dbReference>
<dbReference type="PROSITE" id="PS00211">
    <property type="entry name" value="ABC_TRANSPORTER_1"/>
    <property type="match status" value="1"/>
</dbReference>
<keyword evidence="4" id="KW-0547">Nucleotide-binding</keyword>
<feature type="domain" description="ABC transporter" evidence="9">
    <location>
        <begin position="351"/>
        <end position="585"/>
    </location>
</feature>
<dbReference type="PANTHER" id="PTHR24221:SF436">
    <property type="entry name" value="LMO0107 PROTEIN"/>
    <property type="match status" value="1"/>
</dbReference>
<comment type="subcellular location">
    <subcellularLocation>
        <location evidence="1">Cell membrane</location>
        <topology evidence="1">Multi-pass membrane protein</topology>
    </subcellularLocation>
</comment>
<dbReference type="Pfam" id="PF00664">
    <property type="entry name" value="ABC_membrane"/>
    <property type="match status" value="1"/>
</dbReference>
<feature type="transmembrane region" description="Helical" evidence="8">
    <location>
        <begin position="285"/>
        <end position="302"/>
    </location>
</feature>
<dbReference type="EMBL" id="FOFU01000001">
    <property type="protein sequence ID" value="SEP66683.1"/>
    <property type="molecule type" value="Genomic_DNA"/>
</dbReference>
<dbReference type="SMART" id="SM00382">
    <property type="entry name" value="AAA"/>
    <property type="match status" value="1"/>
</dbReference>